<evidence type="ECO:0000313" key="1">
    <source>
        <dbReference type="EMBL" id="JAS97782.1"/>
    </source>
</evidence>
<dbReference type="InterPro" id="IPR052709">
    <property type="entry name" value="Transposase-MT_Hybrid"/>
</dbReference>
<gene>
    <name evidence="1" type="ORF">g.8256</name>
</gene>
<dbReference type="PANTHER" id="PTHR46060">
    <property type="entry name" value="MARINER MOS1 TRANSPOSASE-LIKE PROTEIN"/>
    <property type="match status" value="1"/>
</dbReference>
<dbReference type="Gene3D" id="3.30.420.10">
    <property type="entry name" value="Ribonuclease H-like superfamily/Ribonuclease H"/>
    <property type="match status" value="1"/>
</dbReference>
<reference evidence="1" key="1">
    <citation type="submission" date="2015-11" db="EMBL/GenBank/DDBJ databases">
        <title>De novo transcriptome assembly of four potential Pierce s Disease insect vectors from Arizona vineyards.</title>
        <authorList>
            <person name="Tassone E.E."/>
        </authorList>
    </citation>
    <scope>NUCLEOTIDE SEQUENCE</scope>
</reference>
<dbReference type="InterPro" id="IPR036397">
    <property type="entry name" value="RNaseH_sf"/>
</dbReference>
<organism evidence="1">
    <name type="scientific">Homalodisca liturata</name>
    <dbReference type="NCBI Taxonomy" id="320908"/>
    <lineage>
        <taxon>Eukaryota</taxon>
        <taxon>Metazoa</taxon>
        <taxon>Ecdysozoa</taxon>
        <taxon>Arthropoda</taxon>
        <taxon>Hexapoda</taxon>
        <taxon>Insecta</taxon>
        <taxon>Pterygota</taxon>
        <taxon>Neoptera</taxon>
        <taxon>Paraneoptera</taxon>
        <taxon>Hemiptera</taxon>
        <taxon>Auchenorrhyncha</taxon>
        <taxon>Membracoidea</taxon>
        <taxon>Cicadellidae</taxon>
        <taxon>Cicadellinae</taxon>
        <taxon>Proconiini</taxon>
        <taxon>Homalodisca</taxon>
    </lineage>
</organism>
<dbReference type="AlphaFoldDB" id="A0A1B6JF56"/>
<dbReference type="EMBL" id="GECU01009924">
    <property type="protein sequence ID" value="JAS97782.1"/>
    <property type="molecule type" value="Transcribed_RNA"/>
</dbReference>
<dbReference type="GO" id="GO:0003676">
    <property type="term" value="F:nucleic acid binding"/>
    <property type="evidence" value="ECO:0007669"/>
    <property type="project" value="InterPro"/>
</dbReference>
<name>A0A1B6JF56_9HEMI</name>
<sequence length="109" mass="12580">LLLTQDNNNNHEVDSEAVLAILCHNPTEFFYQYITVDETWIYYYNPETKGQSQQWIFESDRTLKKAKTVKSAGKMASLLGCTGYNFHQLLGKRLDDNRGVFDIAVEQVE</sequence>
<feature type="non-terminal residue" evidence="1">
    <location>
        <position position="1"/>
    </location>
</feature>
<proteinExistence type="predicted"/>
<protein>
    <submittedName>
        <fullName evidence="1">Uncharacterized protein</fullName>
    </submittedName>
</protein>
<dbReference type="PANTHER" id="PTHR46060:SF1">
    <property type="entry name" value="MARINER MOS1 TRANSPOSASE-LIKE PROTEIN"/>
    <property type="match status" value="1"/>
</dbReference>
<accession>A0A1B6JF56</accession>